<dbReference type="Pfam" id="PF01548">
    <property type="entry name" value="DEDD_Tnp_IS110"/>
    <property type="match status" value="1"/>
</dbReference>
<evidence type="ECO:0000313" key="3">
    <source>
        <dbReference type="Proteomes" id="UP000646053"/>
    </source>
</evidence>
<comment type="caution">
    <text evidence="2">The sequence shown here is derived from an EMBL/GenBank/DDBJ whole genome shotgun (WGS) entry which is preliminary data.</text>
</comment>
<dbReference type="InterPro" id="IPR002525">
    <property type="entry name" value="Transp_IS110-like_N"/>
</dbReference>
<dbReference type="GO" id="GO:0003677">
    <property type="term" value="F:DNA binding"/>
    <property type="evidence" value="ECO:0007669"/>
    <property type="project" value="InterPro"/>
</dbReference>
<feature type="domain" description="Transposase IS110-like N-terminal" evidence="1">
    <location>
        <begin position="8"/>
        <end position="96"/>
    </location>
</feature>
<dbReference type="EMBL" id="WVIE01000018">
    <property type="protein sequence ID" value="NDJ18600.1"/>
    <property type="molecule type" value="Genomic_DNA"/>
</dbReference>
<dbReference type="GO" id="GO:0004803">
    <property type="term" value="F:transposase activity"/>
    <property type="evidence" value="ECO:0007669"/>
    <property type="project" value="InterPro"/>
</dbReference>
<dbReference type="InterPro" id="IPR047650">
    <property type="entry name" value="Transpos_IS110"/>
</dbReference>
<dbReference type="GO" id="GO:0006313">
    <property type="term" value="P:DNA transposition"/>
    <property type="evidence" value="ECO:0007669"/>
    <property type="project" value="InterPro"/>
</dbReference>
<evidence type="ECO:0000313" key="2">
    <source>
        <dbReference type="EMBL" id="NDJ18600.1"/>
    </source>
</evidence>
<reference evidence="2" key="1">
    <citation type="submission" date="2019-12" db="EMBL/GenBank/DDBJ databases">
        <title>High-Quality draft genome sequences of three cyanobacteria isolated from the limestone walls of the Old Cathedral of Coimbra.</title>
        <authorList>
            <person name="Tiago I."/>
            <person name="Soares F."/>
            <person name="Portugal A."/>
        </authorList>
    </citation>
    <scope>NUCLEOTIDE SEQUENCE</scope>
    <source>
        <strain evidence="2">A</strain>
    </source>
</reference>
<dbReference type="PANTHER" id="PTHR33055">
    <property type="entry name" value="TRANSPOSASE FOR INSERTION SEQUENCE ELEMENT IS1111A"/>
    <property type="match status" value="1"/>
</dbReference>
<name>A0A8J7ZAV3_9CYAN</name>
<gene>
    <name evidence="2" type="ORF">GS601_15120</name>
</gene>
<keyword evidence="3" id="KW-1185">Reference proteome</keyword>
<proteinExistence type="predicted"/>
<organism evidence="2 3">
    <name type="scientific">Myxacorys almedinensis A</name>
    <dbReference type="NCBI Taxonomy" id="2690445"/>
    <lineage>
        <taxon>Bacteria</taxon>
        <taxon>Bacillati</taxon>
        <taxon>Cyanobacteriota</taxon>
        <taxon>Cyanophyceae</taxon>
        <taxon>Leptolyngbyales</taxon>
        <taxon>Leptolyngbyaceae</taxon>
        <taxon>Myxacorys</taxon>
        <taxon>Myxacorys almedinensis</taxon>
    </lineage>
</organism>
<sequence length="112" mass="12159">MQQPSQWVGIDVSKATLDVYLRPSGEQFQVANQASGIAELVKRLQTFEIQQVIVESTGGLELEVAQALQNAGMAISIINPRQGRDFAKASGKLAKTVSCGVWRSLIALMQRS</sequence>
<protein>
    <submittedName>
        <fullName evidence="2">Transposase</fullName>
    </submittedName>
</protein>
<dbReference type="AlphaFoldDB" id="A0A8J7ZAV3"/>
<dbReference type="Proteomes" id="UP000646053">
    <property type="component" value="Unassembled WGS sequence"/>
</dbReference>
<accession>A0A8J7ZAV3</accession>
<dbReference type="PANTHER" id="PTHR33055:SF13">
    <property type="entry name" value="TRANSPOSASE"/>
    <property type="match status" value="1"/>
</dbReference>
<evidence type="ECO:0000259" key="1">
    <source>
        <dbReference type="Pfam" id="PF01548"/>
    </source>
</evidence>